<feature type="region of interest" description="Disordered" evidence="1">
    <location>
        <begin position="128"/>
        <end position="147"/>
    </location>
</feature>
<feature type="compositionally biased region" description="Acidic residues" evidence="1">
    <location>
        <begin position="217"/>
        <end position="229"/>
    </location>
</feature>
<name>A0AA39JF67_ARMTA</name>
<dbReference type="Proteomes" id="UP001175211">
    <property type="component" value="Unassembled WGS sequence"/>
</dbReference>
<comment type="caution">
    <text evidence="2">The sequence shown here is derived from an EMBL/GenBank/DDBJ whole genome shotgun (WGS) entry which is preliminary data.</text>
</comment>
<evidence type="ECO:0000313" key="2">
    <source>
        <dbReference type="EMBL" id="KAK0440967.1"/>
    </source>
</evidence>
<keyword evidence="3" id="KW-1185">Reference proteome</keyword>
<protein>
    <submittedName>
        <fullName evidence="2">Uncharacterized protein</fullName>
    </submittedName>
</protein>
<feature type="region of interest" description="Disordered" evidence="1">
    <location>
        <begin position="295"/>
        <end position="338"/>
    </location>
</feature>
<evidence type="ECO:0000256" key="1">
    <source>
        <dbReference type="SAM" id="MobiDB-lite"/>
    </source>
</evidence>
<feature type="region of interest" description="Disordered" evidence="1">
    <location>
        <begin position="217"/>
        <end position="238"/>
    </location>
</feature>
<reference evidence="2" key="1">
    <citation type="submission" date="2023-06" db="EMBL/GenBank/DDBJ databases">
        <authorList>
            <consortium name="Lawrence Berkeley National Laboratory"/>
            <person name="Ahrendt S."/>
            <person name="Sahu N."/>
            <person name="Indic B."/>
            <person name="Wong-Bajracharya J."/>
            <person name="Merenyi Z."/>
            <person name="Ke H.-M."/>
            <person name="Monk M."/>
            <person name="Kocsube S."/>
            <person name="Drula E."/>
            <person name="Lipzen A."/>
            <person name="Balint B."/>
            <person name="Henrissat B."/>
            <person name="Andreopoulos B."/>
            <person name="Martin F.M."/>
            <person name="Harder C.B."/>
            <person name="Rigling D."/>
            <person name="Ford K.L."/>
            <person name="Foster G.D."/>
            <person name="Pangilinan J."/>
            <person name="Papanicolaou A."/>
            <person name="Barry K."/>
            <person name="LaButti K."/>
            <person name="Viragh M."/>
            <person name="Koriabine M."/>
            <person name="Yan M."/>
            <person name="Riley R."/>
            <person name="Champramary S."/>
            <person name="Plett K.L."/>
            <person name="Tsai I.J."/>
            <person name="Slot J."/>
            <person name="Sipos G."/>
            <person name="Plett J."/>
            <person name="Nagy L.G."/>
            <person name="Grigoriev I.V."/>
        </authorList>
    </citation>
    <scope>NUCLEOTIDE SEQUENCE</scope>
    <source>
        <strain evidence="2">CCBAS 213</strain>
    </source>
</reference>
<dbReference type="AlphaFoldDB" id="A0AA39JF67"/>
<feature type="compositionally biased region" description="Polar residues" evidence="1">
    <location>
        <begin position="137"/>
        <end position="146"/>
    </location>
</feature>
<dbReference type="RefSeq" id="XP_060323822.1">
    <property type="nucleotide sequence ID" value="XM_060465964.1"/>
</dbReference>
<dbReference type="EMBL" id="JAUEPS010000073">
    <property type="protein sequence ID" value="KAK0440967.1"/>
    <property type="molecule type" value="Genomic_DNA"/>
</dbReference>
<proteinExistence type="predicted"/>
<evidence type="ECO:0000313" key="3">
    <source>
        <dbReference type="Proteomes" id="UP001175211"/>
    </source>
</evidence>
<sequence length="607" mass="67943">MSLTVHHYTTTTSIDPESLLCTARRLAFDGKWLTPAFRRTLQLNFDAQWEYAIPPPVFDVGNRTNRPLRDWGDLEEDGDEGKGLEELEEWVPWSREDLHSPVQKYGDIEMDEADGESHSPSTRLILDAGSNGKSKHSPISQSNSTKARLEDEVYLGFTRGADNEGFDEADTGFHIDEDEMEEDMSFGFFLSGRSGVSYDWGDDNQVDEDEINTAFIEDEGPDEEEDEAGVESGLLSLSQGSKTKDLHLSRRVSDALRDMEDNAVFERGWSNDADTGFHVEDEEDDYMDSQFFLPSIDRSRSDDEANAAPLGGDRNPQSVNTSLPDVPIEPPDESPDFAMLDEDENEDANTGFIDFKAALDTDEEDEEEDIDSRFILSDGDIQYHHGSISEILDADDFTVQDVKEEEEGETEKHIEGEYEEDKISEWVDEDDSQVHGSENASGDYEFKGHPSRLIPIPQTITSRLLTSSVHTPQRFLAKYRSLSTRVESLGSGLGWIIPVTTPGGVVLIDGHESPGCWTPRSLAAFWGFLGTLHKETGVGVAYDFFGGRGYFFKLYHCAGLSVLLRGRLDEWVWRDGGGEGEGEGGVRMFKGLRLLLRDSVNKEVGFW</sequence>
<organism evidence="2 3">
    <name type="scientific">Armillaria tabescens</name>
    <name type="common">Ringless honey mushroom</name>
    <name type="synonym">Agaricus tabescens</name>
    <dbReference type="NCBI Taxonomy" id="1929756"/>
    <lineage>
        <taxon>Eukaryota</taxon>
        <taxon>Fungi</taxon>
        <taxon>Dikarya</taxon>
        <taxon>Basidiomycota</taxon>
        <taxon>Agaricomycotina</taxon>
        <taxon>Agaricomycetes</taxon>
        <taxon>Agaricomycetidae</taxon>
        <taxon>Agaricales</taxon>
        <taxon>Marasmiineae</taxon>
        <taxon>Physalacriaceae</taxon>
        <taxon>Desarmillaria</taxon>
    </lineage>
</organism>
<accession>A0AA39JF67</accession>
<gene>
    <name evidence="2" type="ORF">EV420DRAFT_1128208</name>
</gene>
<dbReference type="GeneID" id="85349512"/>
<feature type="region of interest" description="Disordered" evidence="1">
    <location>
        <begin position="429"/>
        <end position="448"/>
    </location>
</feature>